<keyword evidence="3 6" id="KW-1133">Transmembrane helix</keyword>
<evidence type="ECO:0000313" key="8">
    <source>
        <dbReference type="EMBL" id="RLQ82728.1"/>
    </source>
</evidence>
<feature type="transmembrane region" description="Helical" evidence="6">
    <location>
        <begin position="230"/>
        <end position="251"/>
    </location>
</feature>
<feature type="transmembrane region" description="Helical" evidence="6">
    <location>
        <begin position="81"/>
        <end position="98"/>
    </location>
</feature>
<keyword evidence="2 6" id="KW-0812">Transmembrane</keyword>
<dbReference type="PANTHER" id="PTHR37422">
    <property type="entry name" value="TEICHURONIC ACID BIOSYNTHESIS PROTEIN TUAE"/>
    <property type="match status" value="1"/>
</dbReference>
<evidence type="ECO:0000256" key="2">
    <source>
        <dbReference type="ARBA" id="ARBA00022692"/>
    </source>
</evidence>
<feature type="transmembrane region" description="Helical" evidence="6">
    <location>
        <begin position="299"/>
        <end position="319"/>
    </location>
</feature>
<dbReference type="Proteomes" id="UP000282460">
    <property type="component" value="Unassembled WGS sequence"/>
</dbReference>
<keyword evidence="9" id="KW-1185">Reference proteome</keyword>
<accession>A0A3L7IWW5</accession>
<feature type="transmembrane region" description="Helical" evidence="6">
    <location>
        <begin position="271"/>
        <end position="292"/>
    </location>
</feature>
<dbReference type="EMBL" id="RCWJ01000003">
    <property type="protein sequence ID" value="RLQ82728.1"/>
    <property type="molecule type" value="Genomic_DNA"/>
</dbReference>
<feature type="transmembrane region" description="Helical" evidence="6">
    <location>
        <begin position="169"/>
        <end position="187"/>
    </location>
</feature>
<dbReference type="InterPro" id="IPR051533">
    <property type="entry name" value="WaaL-like"/>
</dbReference>
<feature type="transmembrane region" description="Helical" evidence="6">
    <location>
        <begin position="456"/>
        <end position="474"/>
    </location>
</feature>
<evidence type="ECO:0000256" key="6">
    <source>
        <dbReference type="SAM" id="Phobius"/>
    </source>
</evidence>
<gene>
    <name evidence="8" type="ORF">D9V28_12310</name>
</gene>
<dbReference type="GO" id="GO:0016874">
    <property type="term" value="F:ligase activity"/>
    <property type="evidence" value="ECO:0007669"/>
    <property type="project" value="UniProtKB-KW"/>
</dbReference>
<keyword evidence="4 6" id="KW-0472">Membrane</keyword>
<feature type="transmembrane region" description="Helical" evidence="6">
    <location>
        <begin position="398"/>
        <end position="418"/>
    </location>
</feature>
<dbReference type="RefSeq" id="WP_121660031.1">
    <property type="nucleotide sequence ID" value="NZ_BMEK01000003.1"/>
</dbReference>
<feature type="transmembrane region" description="Helical" evidence="6">
    <location>
        <begin position="430"/>
        <end position="450"/>
    </location>
</feature>
<feature type="region of interest" description="Disordered" evidence="5">
    <location>
        <begin position="1"/>
        <end position="24"/>
    </location>
</feature>
<dbReference type="AlphaFoldDB" id="A0A3L7IWW5"/>
<feature type="transmembrane region" description="Helical" evidence="6">
    <location>
        <begin position="50"/>
        <end position="69"/>
    </location>
</feature>
<name>A0A3L7IWW5_9MICO</name>
<feature type="transmembrane region" description="Helical" evidence="6">
    <location>
        <begin position="104"/>
        <end position="124"/>
    </location>
</feature>
<protein>
    <submittedName>
        <fullName evidence="8">O-antigen ligase domain-containing protein</fullName>
    </submittedName>
</protein>
<keyword evidence="8" id="KW-0436">Ligase</keyword>
<evidence type="ECO:0000259" key="7">
    <source>
        <dbReference type="Pfam" id="PF04932"/>
    </source>
</evidence>
<sequence length="508" mass="54408">MTTLSTPGAAGESTAPAPFDEPGFDGQRPRQLIGERVRDLVLNFRPSRSGIALTVLAAVVLFIPVRRYAIPIPLPFALEPYRLAIAILVVLVGVALLIDPTFTWRPIAFGTPLIIWLLTMIVSVAANATEITEEGLASGAVGALGNYAIVVSLLYLTRQLLRSPRTVNTLLTALTIFSGIVGFFALVEKVTHQNIFMKLATVLPLEMLRDETEAFRAGGARAYASAQHPIALSVMLCMLIPIALYLAKYAAWPHNIYNRRIFFGGIVTLQLFGVAAAVSRTAVVTLAVMFVLLLVVRPILGIVLASFALPAVMIAAAVIPKPFEAMFGGFLDPASLIASQKTSPGFTGAGRLADLEPALAIVAQQPFFGSGLGSRIVIGDTANSFILDNQWLGTLMEVGALGVLGVLALLLIPTFRLFTYAFQPTQTPQYTALALALAISIVGYGTAMFFYDAFGFFQTFMLLFILLGVGAWVLTEAPTRESVVGPASGQVLARPLDGGLRARRRRTD</sequence>
<feature type="domain" description="O-antigen ligase-related" evidence="7">
    <location>
        <begin position="268"/>
        <end position="406"/>
    </location>
</feature>
<dbReference type="GO" id="GO:0016020">
    <property type="term" value="C:membrane"/>
    <property type="evidence" value="ECO:0007669"/>
    <property type="project" value="UniProtKB-SubCell"/>
</dbReference>
<feature type="transmembrane region" description="Helical" evidence="6">
    <location>
        <begin position="136"/>
        <end position="157"/>
    </location>
</feature>
<evidence type="ECO:0000256" key="3">
    <source>
        <dbReference type="ARBA" id="ARBA00022989"/>
    </source>
</evidence>
<reference evidence="8 9" key="1">
    <citation type="submission" date="2018-10" db="EMBL/GenBank/DDBJ databases">
        <authorList>
            <person name="Li J."/>
        </authorList>
    </citation>
    <scope>NUCLEOTIDE SEQUENCE [LARGE SCALE GENOMIC DNA]</scope>
    <source>
        <strain evidence="8 9">ZD1-4</strain>
    </source>
</reference>
<evidence type="ECO:0000256" key="4">
    <source>
        <dbReference type="ARBA" id="ARBA00023136"/>
    </source>
</evidence>
<organism evidence="8 9">
    <name type="scientific">Mycetocola zhadangensis</name>
    <dbReference type="NCBI Taxonomy" id="1164595"/>
    <lineage>
        <taxon>Bacteria</taxon>
        <taxon>Bacillati</taxon>
        <taxon>Actinomycetota</taxon>
        <taxon>Actinomycetes</taxon>
        <taxon>Micrococcales</taxon>
        <taxon>Microbacteriaceae</taxon>
        <taxon>Mycetocola</taxon>
    </lineage>
</organism>
<dbReference type="PANTHER" id="PTHR37422:SF13">
    <property type="entry name" value="LIPOPOLYSACCHARIDE BIOSYNTHESIS PROTEIN PA4999-RELATED"/>
    <property type="match status" value="1"/>
</dbReference>
<evidence type="ECO:0000256" key="1">
    <source>
        <dbReference type="ARBA" id="ARBA00004141"/>
    </source>
</evidence>
<dbReference type="InterPro" id="IPR007016">
    <property type="entry name" value="O-antigen_ligase-rel_domated"/>
</dbReference>
<evidence type="ECO:0000313" key="9">
    <source>
        <dbReference type="Proteomes" id="UP000282460"/>
    </source>
</evidence>
<proteinExistence type="predicted"/>
<comment type="caution">
    <text evidence="8">The sequence shown here is derived from an EMBL/GenBank/DDBJ whole genome shotgun (WGS) entry which is preliminary data.</text>
</comment>
<comment type="subcellular location">
    <subcellularLocation>
        <location evidence="1">Membrane</location>
        <topology evidence="1">Multi-pass membrane protein</topology>
    </subcellularLocation>
</comment>
<dbReference type="Pfam" id="PF04932">
    <property type="entry name" value="Wzy_C"/>
    <property type="match status" value="1"/>
</dbReference>
<evidence type="ECO:0000256" key="5">
    <source>
        <dbReference type="SAM" id="MobiDB-lite"/>
    </source>
</evidence>
<dbReference type="OrthoDB" id="5051797at2"/>